<proteinExistence type="predicted"/>
<evidence type="ECO:0000313" key="3">
    <source>
        <dbReference type="EMBL" id="MWK57198.1"/>
    </source>
</evidence>
<gene>
    <name evidence="3" type="ORF">GO594_14545</name>
    <name evidence="2" type="ORF">R0G64_08910</name>
    <name evidence="1" type="ORF">WP8S17C03_22290</name>
</gene>
<dbReference type="RefSeq" id="WP_074969609.1">
    <property type="nucleotide sequence ID" value="NZ_AP022213.1"/>
</dbReference>
<reference evidence="1 5" key="1">
    <citation type="submission" date="2019-12" db="EMBL/GenBank/DDBJ databases">
        <title>complete genome sequences of Pseudomonas otitidis str. WP8-S17-CRE-03 isolated from wastewater treatment plant effluent.</title>
        <authorList>
            <person name="Sekizuka T."/>
            <person name="Itokawa K."/>
            <person name="Yatsu K."/>
            <person name="Inamine Y."/>
            <person name="Kuroda M."/>
        </authorList>
    </citation>
    <scope>NUCLEOTIDE SEQUENCE [LARGE SCALE GENOMIC DNA]</scope>
    <source>
        <strain evidence="1 5">WP8-S17-CRE-03</strain>
    </source>
</reference>
<sequence length="94" mass="10302">MKISAELALNNARTQLALMRSAPDRRALAYRFAVARGYIDALHDFAVIDAQQWRQLLDEADALRLEADTALHSLPVAHLPLGRSVAEPSPAQVA</sequence>
<dbReference type="EMBL" id="AP022213">
    <property type="protein sequence ID" value="BBT16180.1"/>
    <property type="molecule type" value="Genomic_DNA"/>
</dbReference>
<organism evidence="3 4">
    <name type="scientific">Metapseudomonas otitidis</name>
    <dbReference type="NCBI Taxonomy" id="319939"/>
    <lineage>
        <taxon>Bacteria</taxon>
        <taxon>Pseudomonadati</taxon>
        <taxon>Pseudomonadota</taxon>
        <taxon>Gammaproteobacteria</taxon>
        <taxon>Pseudomonadales</taxon>
        <taxon>Pseudomonadaceae</taxon>
        <taxon>Metapseudomonas</taxon>
    </lineage>
</organism>
<evidence type="ECO:0000313" key="4">
    <source>
        <dbReference type="Proteomes" id="UP000461288"/>
    </source>
</evidence>
<dbReference type="Proteomes" id="UP000461288">
    <property type="component" value="Unassembled WGS sequence"/>
</dbReference>
<dbReference type="EMBL" id="WTFN01000032">
    <property type="protein sequence ID" value="MWK57198.1"/>
    <property type="molecule type" value="Genomic_DNA"/>
</dbReference>
<protein>
    <submittedName>
        <fullName evidence="3">Uncharacterized protein</fullName>
    </submittedName>
</protein>
<evidence type="ECO:0000313" key="6">
    <source>
        <dbReference type="Proteomes" id="UP001273935"/>
    </source>
</evidence>
<name>A0A1I0TXG7_9GAMM</name>
<dbReference type="Proteomes" id="UP001273935">
    <property type="component" value="Unassembled WGS sequence"/>
</dbReference>
<keyword evidence="6" id="KW-1185">Reference proteome</keyword>
<dbReference type="Proteomes" id="UP000515591">
    <property type="component" value="Chromosome"/>
</dbReference>
<dbReference type="STRING" id="319939.SAMN05216263_106255"/>
<reference evidence="2 6" key="3">
    <citation type="submission" date="2023-10" db="EMBL/GenBank/DDBJ databases">
        <title>Pseudomonas otitidis isolated from a paediatric patient with cystic fibrosis in Chile.</title>
        <authorList>
            <person name="Amsteins-Romero L."/>
            <person name="Opazo-Capurro A."/>
            <person name="Matus-Kohler M."/>
            <person name="Gonzalez-Rocha G."/>
        </authorList>
    </citation>
    <scope>NUCLEOTIDE SEQUENCE [LARGE SCALE GENOMIC DNA]</scope>
    <source>
        <strain evidence="2 6">P-714</strain>
    </source>
</reference>
<evidence type="ECO:0000313" key="1">
    <source>
        <dbReference type="EMBL" id="BBT16180.1"/>
    </source>
</evidence>
<accession>A0A1I0TXG7</accession>
<dbReference type="EMBL" id="JAWJUL010000026">
    <property type="protein sequence ID" value="MDV3439542.1"/>
    <property type="molecule type" value="Genomic_DNA"/>
</dbReference>
<reference evidence="3 4" key="2">
    <citation type="submission" date="2019-12" db="EMBL/GenBank/DDBJ databases">
        <title>Draft genome sequence of Pseudomonas otitidis recovered from a chicken carcass.</title>
        <authorList>
            <person name="Vieira T.R."/>
            <person name="Oliviera E.F.C."/>
            <person name="Silva N.M.V."/>
            <person name="Sambrano G.E."/>
            <person name="Cibulski S.P."/>
            <person name="Cardoso M.R.I."/>
        </authorList>
    </citation>
    <scope>NUCLEOTIDE SEQUENCE [LARGE SCALE GENOMIC DNA]</scope>
    <source>
        <strain evidence="3 4">25_K</strain>
    </source>
</reference>
<evidence type="ECO:0000313" key="2">
    <source>
        <dbReference type="EMBL" id="MDV3439542.1"/>
    </source>
</evidence>
<evidence type="ECO:0000313" key="5">
    <source>
        <dbReference type="Proteomes" id="UP000515591"/>
    </source>
</evidence>
<dbReference type="AlphaFoldDB" id="A0A1I0TXG7"/>